<feature type="transmembrane region" description="Helical" evidence="1">
    <location>
        <begin position="109"/>
        <end position="131"/>
    </location>
</feature>
<evidence type="ECO:0000313" key="3">
    <source>
        <dbReference type="EMBL" id="EPX76994.1"/>
    </source>
</evidence>
<feature type="transmembrane region" description="Helical" evidence="1">
    <location>
        <begin position="310"/>
        <end position="328"/>
    </location>
</feature>
<dbReference type="eggNOG" id="COG0697">
    <property type="taxonomic scope" value="Bacteria"/>
</dbReference>
<dbReference type="SUPFAM" id="SSF103481">
    <property type="entry name" value="Multidrug resistance efflux transporter EmrE"/>
    <property type="match status" value="1"/>
</dbReference>
<feature type="domain" description="EamA" evidence="2">
    <location>
        <begin position="195"/>
        <end position="325"/>
    </location>
</feature>
<accession>S9RSQ9</accession>
<evidence type="ECO:0000256" key="1">
    <source>
        <dbReference type="SAM" id="Phobius"/>
    </source>
</evidence>
<feature type="transmembrane region" description="Helical" evidence="1">
    <location>
        <begin position="78"/>
        <end position="97"/>
    </location>
</feature>
<feature type="transmembrane region" description="Helical" evidence="1">
    <location>
        <begin position="284"/>
        <end position="304"/>
    </location>
</feature>
<feature type="transmembrane region" description="Helical" evidence="1">
    <location>
        <begin position="220"/>
        <end position="241"/>
    </location>
</feature>
<dbReference type="HOGENOM" id="CLU_067094_0_0_5"/>
<keyword evidence="1" id="KW-1133">Transmembrane helix</keyword>
<keyword evidence="1" id="KW-0472">Membrane</keyword>
<feature type="transmembrane region" description="Helical" evidence="1">
    <location>
        <begin position="194"/>
        <end position="213"/>
    </location>
</feature>
<dbReference type="GO" id="GO:0016020">
    <property type="term" value="C:membrane"/>
    <property type="evidence" value="ECO:0007669"/>
    <property type="project" value="InterPro"/>
</dbReference>
<name>S9RSQ9_9RHOB</name>
<dbReference type="PANTHER" id="PTHR22911:SF76">
    <property type="entry name" value="EAMA DOMAIN-CONTAINING PROTEIN"/>
    <property type="match status" value="1"/>
</dbReference>
<dbReference type="InterPro" id="IPR000620">
    <property type="entry name" value="EamA_dom"/>
</dbReference>
<feature type="transmembrane region" description="Helical" evidence="1">
    <location>
        <begin position="165"/>
        <end position="182"/>
    </location>
</feature>
<dbReference type="PATRIC" id="fig|1123360.3.peg.2689"/>
<sequence>MAVSTWYKPRTCIAQAGSPRGTGLFCFQRCSAKKHSGSPPLLEAYMTKGAATAIGFCAVLLWSLLALLTVGSAPVPPFQLSAMSFAMAGVIGLVFSVRRGRLGETLGSISLPAWLIGVGGLFGYHALYFAALRNAPAAEAGLIAYLWPLLIVLFSGLLPGERLSGLHILGAMVAFLGAALIVTRGGGGFESSHVFGYLLAAACALTWSGYSVLSRFFSHVPTAAVTFFCLASAVLSAVAHLAFEQTVIPSSGIAWVSIVGLGLGPVGFAFYLWDIGVKNGDIQLLGTASYAAPLLSTFVLIYAGFAQATVTLLVAAGLIAAGAGLAALGSRNSS</sequence>
<comment type="caution">
    <text evidence="3">The sequence shown here is derived from an EMBL/GenBank/DDBJ whole genome shotgun (WGS) entry which is preliminary data.</text>
</comment>
<proteinExistence type="predicted"/>
<feature type="transmembrane region" description="Helical" evidence="1">
    <location>
        <begin position="50"/>
        <end position="72"/>
    </location>
</feature>
<feature type="domain" description="EamA" evidence="2">
    <location>
        <begin position="54"/>
        <end position="183"/>
    </location>
</feature>
<dbReference type="Pfam" id="PF00892">
    <property type="entry name" value="EamA"/>
    <property type="match status" value="2"/>
</dbReference>
<evidence type="ECO:0000259" key="2">
    <source>
        <dbReference type="Pfam" id="PF00892"/>
    </source>
</evidence>
<feature type="transmembrane region" description="Helical" evidence="1">
    <location>
        <begin position="253"/>
        <end position="272"/>
    </location>
</feature>
<keyword evidence="1" id="KW-0812">Transmembrane</keyword>
<dbReference type="AlphaFoldDB" id="S9RSQ9"/>
<protein>
    <submittedName>
        <fullName evidence="3">Permease of the drug/metabolite transporter (DMT) superfamily</fullName>
    </submittedName>
</protein>
<dbReference type="PANTHER" id="PTHR22911">
    <property type="entry name" value="ACYL-MALONYL CONDENSING ENZYME-RELATED"/>
    <property type="match status" value="1"/>
</dbReference>
<feature type="transmembrane region" description="Helical" evidence="1">
    <location>
        <begin position="137"/>
        <end position="158"/>
    </location>
</feature>
<dbReference type="EMBL" id="AONI01000015">
    <property type="protein sequence ID" value="EPX76994.1"/>
    <property type="molecule type" value="Genomic_DNA"/>
</dbReference>
<reference evidence="4" key="1">
    <citation type="journal article" date="2013" name="Stand. Genomic Sci.">
        <title>Genome sequence of the Litoreibacter arenae type strain (DSM 19593(T)), a member of the Roseobacter clade isolated from sea sand.</title>
        <authorList>
            <person name="Riedel T."/>
            <person name="Fiebig A."/>
            <person name="Petersen J."/>
            <person name="Gronow S."/>
            <person name="Kyrpides N.C."/>
            <person name="Goker M."/>
            <person name="Klenk H.P."/>
        </authorList>
    </citation>
    <scope>NUCLEOTIDE SEQUENCE [LARGE SCALE GENOMIC DNA]</scope>
    <source>
        <strain evidence="4">DSM 19593</strain>
    </source>
</reference>
<evidence type="ECO:0000313" key="4">
    <source>
        <dbReference type="Proteomes" id="UP000015351"/>
    </source>
</evidence>
<organism evidence="3 4">
    <name type="scientific">Litoreibacter arenae DSM 19593</name>
    <dbReference type="NCBI Taxonomy" id="1123360"/>
    <lineage>
        <taxon>Bacteria</taxon>
        <taxon>Pseudomonadati</taxon>
        <taxon>Pseudomonadota</taxon>
        <taxon>Alphaproteobacteria</taxon>
        <taxon>Rhodobacterales</taxon>
        <taxon>Roseobacteraceae</taxon>
        <taxon>Litoreibacter</taxon>
    </lineage>
</organism>
<dbReference type="Proteomes" id="UP000015351">
    <property type="component" value="Unassembled WGS sequence"/>
</dbReference>
<keyword evidence="4" id="KW-1185">Reference proteome</keyword>
<dbReference type="STRING" id="1123360.thalar_02713"/>
<dbReference type="InterPro" id="IPR037185">
    <property type="entry name" value="EmrE-like"/>
</dbReference>
<gene>
    <name evidence="3" type="ORF">thalar_02713</name>
</gene>